<evidence type="ECO:0000256" key="7">
    <source>
        <dbReference type="SAM" id="MobiDB-lite"/>
    </source>
</evidence>
<keyword evidence="3" id="KW-0238">DNA-binding</keyword>
<accession>A0AAV9EP14</accession>
<feature type="domain" description="AP2/ERF" evidence="8">
    <location>
        <begin position="23"/>
        <end position="81"/>
    </location>
</feature>
<dbReference type="InterPro" id="IPR016177">
    <property type="entry name" value="DNA-bd_dom_sf"/>
</dbReference>
<dbReference type="Gene3D" id="3.30.730.10">
    <property type="entry name" value="AP2/ERF domain"/>
    <property type="match status" value="1"/>
</dbReference>
<dbReference type="AlphaFoldDB" id="A0AAV9EP14"/>
<dbReference type="CDD" id="cd00018">
    <property type="entry name" value="AP2"/>
    <property type="match status" value="1"/>
</dbReference>
<proteinExistence type="inferred from homology"/>
<protein>
    <submittedName>
        <fullName evidence="9">Ethylene-responsive transcription factor RAP2-11</fullName>
    </submittedName>
</protein>
<evidence type="ECO:0000256" key="1">
    <source>
        <dbReference type="ARBA" id="ARBA00004123"/>
    </source>
</evidence>
<reference evidence="9" key="2">
    <citation type="submission" date="2023-06" db="EMBL/GenBank/DDBJ databases">
        <authorList>
            <person name="Ma L."/>
            <person name="Liu K.-W."/>
            <person name="Li Z."/>
            <person name="Hsiao Y.-Y."/>
            <person name="Qi Y."/>
            <person name="Fu T."/>
            <person name="Tang G."/>
            <person name="Zhang D."/>
            <person name="Sun W.-H."/>
            <person name="Liu D.-K."/>
            <person name="Li Y."/>
            <person name="Chen G.-Z."/>
            <person name="Liu X.-D."/>
            <person name="Liao X.-Y."/>
            <person name="Jiang Y.-T."/>
            <person name="Yu X."/>
            <person name="Hao Y."/>
            <person name="Huang J."/>
            <person name="Zhao X.-W."/>
            <person name="Ke S."/>
            <person name="Chen Y.-Y."/>
            <person name="Wu W.-L."/>
            <person name="Hsu J.-L."/>
            <person name="Lin Y.-F."/>
            <person name="Huang M.-D."/>
            <person name="Li C.-Y."/>
            <person name="Huang L."/>
            <person name="Wang Z.-W."/>
            <person name="Zhao X."/>
            <person name="Zhong W.-Y."/>
            <person name="Peng D.-H."/>
            <person name="Ahmad S."/>
            <person name="Lan S."/>
            <person name="Zhang J.-S."/>
            <person name="Tsai W.-C."/>
            <person name="Van De Peer Y."/>
            <person name="Liu Z.-J."/>
        </authorList>
    </citation>
    <scope>NUCLEOTIDE SEQUENCE</scope>
    <source>
        <strain evidence="9">CP</strain>
        <tissue evidence="9">Leaves</tissue>
    </source>
</reference>
<comment type="similarity">
    <text evidence="6">Belongs to the AP2/ERF transcription factor family. ERF subfamily.</text>
</comment>
<organism evidence="9 10">
    <name type="scientific">Acorus calamus</name>
    <name type="common">Sweet flag</name>
    <dbReference type="NCBI Taxonomy" id="4465"/>
    <lineage>
        <taxon>Eukaryota</taxon>
        <taxon>Viridiplantae</taxon>
        <taxon>Streptophyta</taxon>
        <taxon>Embryophyta</taxon>
        <taxon>Tracheophyta</taxon>
        <taxon>Spermatophyta</taxon>
        <taxon>Magnoliopsida</taxon>
        <taxon>Liliopsida</taxon>
        <taxon>Acoraceae</taxon>
        <taxon>Acorus</taxon>
    </lineage>
</organism>
<evidence type="ECO:0000259" key="8">
    <source>
        <dbReference type="PROSITE" id="PS51032"/>
    </source>
</evidence>
<evidence type="ECO:0000256" key="3">
    <source>
        <dbReference type="ARBA" id="ARBA00023125"/>
    </source>
</evidence>
<evidence type="ECO:0000256" key="2">
    <source>
        <dbReference type="ARBA" id="ARBA00023015"/>
    </source>
</evidence>
<dbReference type="PRINTS" id="PR00367">
    <property type="entry name" value="ETHRSPELEMNT"/>
</dbReference>
<keyword evidence="4" id="KW-0804">Transcription</keyword>
<dbReference type="GO" id="GO:0005634">
    <property type="term" value="C:nucleus"/>
    <property type="evidence" value="ECO:0007669"/>
    <property type="project" value="UniProtKB-SubCell"/>
</dbReference>
<comment type="caution">
    <text evidence="9">The sequence shown here is derived from an EMBL/GenBank/DDBJ whole genome shotgun (WGS) entry which is preliminary data.</text>
</comment>
<dbReference type="FunFam" id="3.30.730.10:FF:000005">
    <property type="entry name" value="ethylene-responsive transcription factor RAP2-11"/>
    <property type="match status" value="1"/>
</dbReference>
<dbReference type="EMBL" id="JAUJYO010000006">
    <property type="protein sequence ID" value="KAK1314836.1"/>
    <property type="molecule type" value="Genomic_DNA"/>
</dbReference>
<name>A0AAV9EP14_ACOCL</name>
<evidence type="ECO:0000313" key="10">
    <source>
        <dbReference type="Proteomes" id="UP001180020"/>
    </source>
</evidence>
<dbReference type="InterPro" id="IPR050913">
    <property type="entry name" value="AP2/ERF_ERF"/>
</dbReference>
<dbReference type="InterPro" id="IPR036955">
    <property type="entry name" value="AP2/ERF_dom_sf"/>
</dbReference>
<dbReference type="PANTHER" id="PTHR31194:SF1">
    <property type="entry name" value="ETHYLENE-RESPONSIVE TRANSCRIPTION FACTOR ERN2"/>
    <property type="match status" value="1"/>
</dbReference>
<evidence type="ECO:0000256" key="5">
    <source>
        <dbReference type="ARBA" id="ARBA00023242"/>
    </source>
</evidence>
<keyword evidence="5" id="KW-0539">Nucleus</keyword>
<dbReference type="GO" id="GO:0003700">
    <property type="term" value="F:DNA-binding transcription factor activity"/>
    <property type="evidence" value="ECO:0007669"/>
    <property type="project" value="InterPro"/>
</dbReference>
<reference evidence="9" key="1">
    <citation type="journal article" date="2023" name="Nat. Commun.">
        <title>Diploid and tetraploid genomes of Acorus and the evolution of monocots.</title>
        <authorList>
            <person name="Ma L."/>
            <person name="Liu K.W."/>
            <person name="Li Z."/>
            <person name="Hsiao Y.Y."/>
            <person name="Qi Y."/>
            <person name="Fu T."/>
            <person name="Tang G.D."/>
            <person name="Zhang D."/>
            <person name="Sun W.H."/>
            <person name="Liu D.K."/>
            <person name="Li Y."/>
            <person name="Chen G.Z."/>
            <person name="Liu X.D."/>
            <person name="Liao X.Y."/>
            <person name="Jiang Y.T."/>
            <person name="Yu X."/>
            <person name="Hao Y."/>
            <person name="Huang J."/>
            <person name="Zhao X.W."/>
            <person name="Ke S."/>
            <person name="Chen Y.Y."/>
            <person name="Wu W.L."/>
            <person name="Hsu J.L."/>
            <person name="Lin Y.F."/>
            <person name="Huang M.D."/>
            <person name="Li C.Y."/>
            <person name="Huang L."/>
            <person name="Wang Z.W."/>
            <person name="Zhao X."/>
            <person name="Zhong W.Y."/>
            <person name="Peng D.H."/>
            <person name="Ahmad S."/>
            <person name="Lan S."/>
            <person name="Zhang J.S."/>
            <person name="Tsai W.C."/>
            <person name="Van de Peer Y."/>
            <person name="Liu Z.J."/>
        </authorList>
    </citation>
    <scope>NUCLEOTIDE SEQUENCE</scope>
    <source>
        <strain evidence="9">CP</strain>
    </source>
</reference>
<dbReference type="SMART" id="SM00380">
    <property type="entry name" value="AP2"/>
    <property type="match status" value="1"/>
</dbReference>
<dbReference type="Pfam" id="PF00847">
    <property type="entry name" value="AP2"/>
    <property type="match status" value="1"/>
</dbReference>
<feature type="region of interest" description="Disordered" evidence="7">
    <location>
        <begin position="101"/>
        <end position="158"/>
    </location>
</feature>
<dbReference type="Proteomes" id="UP001180020">
    <property type="component" value="Unassembled WGS sequence"/>
</dbReference>
<keyword evidence="10" id="KW-1185">Reference proteome</keyword>
<dbReference type="PANTHER" id="PTHR31194">
    <property type="entry name" value="SHN SHINE , DNA BINDING / TRANSCRIPTION FACTOR"/>
    <property type="match status" value="1"/>
</dbReference>
<dbReference type="InterPro" id="IPR001471">
    <property type="entry name" value="AP2/ERF_dom"/>
</dbReference>
<dbReference type="PROSITE" id="PS51032">
    <property type="entry name" value="AP2_ERF"/>
    <property type="match status" value="1"/>
</dbReference>
<gene>
    <name evidence="9" type="primary">RAP2-11</name>
    <name evidence="9" type="ORF">QJS10_CPA06g01574</name>
</gene>
<evidence type="ECO:0000313" key="9">
    <source>
        <dbReference type="EMBL" id="KAK1314836.1"/>
    </source>
</evidence>
<evidence type="ECO:0000256" key="6">
    <source>
        <dbReference type="ARBA" id="ARBA00024343"/>
    </source>
</evidence>
<comment type="subcellular location">
    <subcellularLocation>
        <location evidence="1">Nucleus</location>
    </subcellularLocation>
</comment>
<keyword evidence="2" id="KW-0805">Transcription regulation</keyword>
<dbReference type="GO" id="GO:0003677">
    <property type="term" value="F:DNA binding"/>
    <property type="evidence" value="ECO:0007669"/>
    <property type="project" value="UniProtKB-KW"/>
</dbReference>
<dbReference type="SUPFAM" id="SSF54171">
    <property type="entry name" value="DNA-binding domain"/>
    <property type="match status" value="1"/>
</dbReference>
<feature type="region of interest" description="Disordered" evidence="7">
    <location>
        <begin position="1"/>
        <end position="27"/>
    </location>
</feature>
<sequence>MDHHPQPPTTKSKKTKTTAATTNFVGVRRRPSGRWVAEIKATAHGKIRAWLGTFSTAEEAARAYDEAALLLRGSNTRTNFSSSSSSVSSSDSPLAKRLRRLLNKKRSPPPKETTLPTNSSDSTGSSTDQSSFDDMRRPRFDGAGPGQEFEPGPSTGTEAWSTWTDMSWVFDGGVGETDLDPECFDVAQGGGGGGVADPMWDLPPLCELFCEI</sequence>
<evidence type="ECO:0000256" key="4">
    <source>
        <dbReference type="ARBA" id="ARBA00023163"/>
    </source>
</evidence>
<feature type="compositionally biased region" description="Low complexity" evidence="7">
    <location>
        <begin position="117"/>
        <end position="132"/>
    </location>
</feature>